<keyword evidence="3" id="KW-1185">Reference proteome</keyword>
<gene>
    <name evidence="2" type="ORF">E3N88_14520</name>
</gene>
<feature type="region of interest" description="Disordered" evidence="1">
    <location>
        <begin position="53"/>
        <end position="110"/>
    </location>
</feature>
<comment type="caution">
    <text evidence="2">The sequence shown here is derived from an EMBL/GenBank/DDBJ whole genome shotgun (WGS) entry which is preliminary data.</text>
</comment>
<dbReference type="AlphaFoldDB" id="A0A5N6P1N0"/>
<name>A0A5N6P1N0_9ASTR</name>
<dbReference type="Proteomes" id="UP000326396">
    <property type="component" value="Linkage Group LG15"/>
</dbReference>
<dbReference type="EMBL" id="SZYD01000007">
    <property type="protein sequence ID" value="KAD5803160.1"/>
    <property type="molecule type" value="Genomic_DNA"/>
</dbReference>
<dbReference type="OrthoDB" id="10590265at2759"/>
<sequence>MRDTIDPILLDDGNVEDPHQWLKEALEDEGEDEENAQVFDGEDLTWGHVAKATGAGEATYSRRSRGATRQTNNSGKKGANASTSSSRRRKTVLVDEDDFDVEAEENDDASYKDFVDWHVPYPRDSHPTWRLK</sequence>
<reference evidence="2 3" key="1">
    <citation type="submission" date="2019-05" db="EMBL/GenBank/DDBJ databases">
        <title>Mikania micrantha, genome provides insights into the molecular mechanism of rapid growth.</title>
        <authorList>
            <person name="Liu B."/>
        </authorList>
    </citation>
    <scope>NUCLEOTIDE SEQUENCE [LARGE SCALE GENOMIC DNA]</scope>
    <source>
        <strain evidence="2">NLD-2019</strain>
        <tissue evidence="2">Leaf</tissue>
    </source>
</reference>
<feature type="compositionally biased region" description="Acidic residues" evidence="1">
    <location>
        <begin position="94"/>
        <end position="108"/>
    </location>
</feature>
<evidence type="ECO:0000313" key="3">
    <source>
        <dbReference type="Proteomes" id="UP000326396"/>
    </source>
</evidence>
<feature type="compositionally biased region" description="Polar residues" evidence="1">
    <location>
        <begin position="67"/>
        <end position="85"/>
    </location>
</feature>
<accession>A0A5N6P1N0</accession>
<proteinExistence type="predicted"/>
<evidence type="ECO:0000256" key="1">
    <source>
        <dbReference type="SAM" id="MobiDB-lite"/>
    </source>
</evidence>
<protein>
    <submittedName>
        <fullName evidence="2">Uncharacterized protein</fullName>
    </submittedName>
</protein>
<evidence type="ECO:0000313" key="2">
    <source>
        <dbReference type="EMBL" id="KAD5803160.1"/>
    </source>
</evidence>
<organism evidence="2 3">
    <name type="scientific">Mikania micrantha</name>
    <name type="common">bitter vine</name>
    <dbReference type="NCBI Taxonomy" id="192012"/>
    <lineage>
        <taxon>Eukaryota</taxon>
        <taxon>Viridiplantae</taxon>
        <taxon>Streptophyta</taxon>
        <taxon>Embryophyta</taxon>
        <taxon>Tracheophyta</taxon>
        <taxon>Spermatophyta</taxon>
        <taxon>Magnoliopsida</taxon>
        <taxon>eudicotyledons</taxon>
        <taxon>Gunneridae</taxon>
        <taxon>Pentapetalae</taxon>
        <taxon>asterids</taxon>
        <taxon>campanulids</taxon>
        <taxon>Asterales</taxon>
        <taxon>Asteraceae</taxon>
        <taxon>Asteroideae</taxon>
        <taxon>Heliantheae alliance</taxon>
        <taxon>Eupatorieae</taxon>
        <taxon>Mikania</taxon>
    </lineage>
</organism>